<protein>
    <submittedName>
        <fullName evidence="1">Uncharacterized protein</fullName>
    </submittedName>
</protein>
<reference evidence="1 2" key="1">
    <citation type="journal article" date="2018" name="Sci. Data">
        <title>The draft genome sequence of cork oak.</title>
        <authorList>
            <person name="Ramos A.M."/>
            <person name="Usie A."/>
            <person name="Barbosa P."/>
            <person name="Barros P.M."/>
            <person name="Capote T."/>
            <person name="Chaves I."/>
            <person name="Simoes F."/>
            <person name="Abreu I."/>
            <person name="Carrasquinho I."/>
            <person name="Faro C."/>
            <person name="Guimaraes J.B."/>
            <person name="Mendonca D."/>
            <person name="Nobrega F."/>
            <person name="Rodrigues L."/>
            <person name="Saibo N.J.M."/>
            <person name="Varela M.C."/>
            <person name="Egas C."/>
            <person name="Matos J."/>
            <person name="Miguel C.M."/>
            <person name="Oliveira M.M."/>
            <person name="Ricardo C.P."/>
            <person name="Goncalves S."/>
        </authorList>
    </citation>
    <scope>NUCLEOTIDE SEQUENCE [LARGE SCALE GENOMIC DNA]</scope>
    <source>
        <strain evidence="2">cv. HL8</strain>
    </source>
</reference>
<dbReference type="AlphaFoldDB" id="A0AAW0JCY3"/>
<accession>A0AAW0JCY3</accession>
<dbReference type="Proteomes" id="UP000237347">
    <property type="component" value="Unassembled WGS sequence"/>
</dbReference>
<proteinExistence type="predicted"/>
<dbReference type="EMBL" id="PKMF04000601">
    <property type="protein sequence ID" value="KAK7824482.1"/>
    <property type="molecule type" value="Genomic_DNA"/>
</dbReference>
<keyword evidence="2" id="KW-1185">Reference proteome</keyword>
<sequence length="39" mass="4431">MASITSWKLFGEIGLPIACKRGTQLVSFFICWDIKEVLE</sequence>
<name>A0AAW0JCY3_QUESU</name>
<comment type="caution">
    <text evidence="1">The sequence shown here is derived from an EMBL/GenBank/DDBJ whole genome shotgun (WGS) entry which is preliminary data.</text>
</comment>
<gene>
    <name evidence="1" type="ORF">CFP56_034316</name>
</gene>
<organism evidence="1 2">
    <name type="scientific">Quercus suber</name>
    <name type="common">Cork oak</name>
    <dbReference type="NCBI Taxonomy" id="58331"/>
    <lineage>
        <taxon>Eukaryota</taxon>
        <taxon>Viridiplantae</taxon>
        <taxon>Streptophyta</taxon>
        <taxon>Embryophyta</taxon>
        <taxon>Tracheophyta</taxon>
        <taxon>Spermatophyta</taxon>
        <taxon>Magnoliopsida</taxon>
        <taxon>eudicotyledons</taxon>
        <taxon>Gunneridae</taxon>
        <taxon>Pentapetalae</taxon>
        <taxon>rosids</taxon>
        <taxon>fabids</taxon>
        <taxon>Fagales</taxon>
        <taxon>Fagaceae</taxon>
        <taxon>Quercus</taxon>
    </lineage>
</organism>
<evidence type="ECO:0000313" key="2">
    <source>
        <dbReference type="Proteomes" id="UP000237347"/>
    </source>
</evidence>
<evidence type="ECO:0000313" key="1">
    <source>
        <dbReference type="EMBL" id="KAK7824482.1"/>
    </source>
</evidence>